<dbReference type="GO" id="GO:0016301">
    <property type="term" value="F:kinase activity"/>
    <property type="evidence" value="ECO:0007669"/>
    <property type="project" value="UniProtKB-KW"/>
</dbReference>
<evidence type="ECO:0000256" key="2">
    <source>
        <dbReference type="ARBA" id="ARBA00022737"/>
    </source>
</evidence>
<dbReference type="AlphaFoldDB" id="A0A9N8EFF1"/>
<evidence type="ECO:0000313" key="6">
    <source>
        <dbReference type="Proteomes" id="UP001153069"/>
    </source>
</evidence>
<keyword evidence="5" id="KW-0675">Receptor</keyword>
<dbReference type="FunFam" id="3.80.10.10:FF:000041">
    <property type="entry name" value="LRR receptor-like serine/threonine-protein kinase ERECTA"/>
    <property type="match status" value="1"/>
</dbReference>
<dbReference type="OrthoDB" id="203703at2759"/>
<keyword evidence="1" id="KW-0433">Leucine-rich repeat</keyword>
<protein>
    <submittedName>
        <fullName evidence="5">LRR receptor-like serine threonine-protein kinase</fullName>
    </submittedName>
</protein>
<organism evidence="5 6">
    <name type="scientific">Seminavis robusta</name>
    <dbReference type="NCBI Taxonomy" id="568900"/>
    <lineage>
        <taxon>Eukaryota</taxon>
        <taxon>Sar</taxon>
        <taxon>Stramenopiles</taxon>
        <taxon>Ochrophyta</taxon>
        <taxon>Bacillariophyta</taxon>
        <taxon>Bacillariophyceae</taxon>
        <taxon>Bacillariophycidae</taxon>
        <taxon>Naviculales</taxon>
        <taxon>Naviculaceae</taxon>
        <taxon>Seminavis</taxon>
    </lineage>
</organism>
<dbReference type="PANTHER" id="PTHR48057">
    <property type="entry name" value="LEUCINE-RICH REPEAT SERINE/THREONINE-PROTEIN KINASE 1"/>
    <property type="match status" value="1"/>
</dbReference>
<comment type="caution">
    <text evidence="5">The sequence shown here is derived from an EMBL/GenBank/DDBJ whole genome shotgun (WGS) entry which is preliminary data.</text>
</comment>
<dbReference type="EMBL" id="CAICTM010001071">
    <property type="protein sequence ID" value="CAB9520097.1"/>
    <property type="molecule type" value="Genomic_DNA"/>
</dbReference>
<keyword evidence="6" id="KW-1185">Reference proteome</keyword>
<dbReference type="Gene3D" id="3.80.10.10">
    <property type="entry name" value="Ribonuclease Inhibitor"/>
    <property type="match status" value="1"/>
</dbReference>
<evidence type="ECO:0000256" key="1">
    <source>
        <dbReference type="ARBA" id="ARBA00022614"/>
    </source>
</evidence>
<keyword evidence="4" id="KW-0472">Membrane</keyword>
<gene>
    <name evidence="5" type="ORF">SEMRO_1073_G238180.1</name>
</gene>
<dbReference type="InterPro" id="IPR001611">
    <property type="entry name" value="Leu-rich_rpt"/>
</dbReference>
<keyword evidence="2" id="KW-0677">Repeat</keyword>
<evidence type="ECO:0000256" key="3">
    <source>
        <dbReference type="SAM" id="MobiDB-lite"/>
    </source>
</evidence>
<dbReference type="PANTHER" id="PTHR48057:SF7">
    <property type="entry name" value="LEUCINE-RICH REPEAT SERINE_THREONINE-PROTEIN KINASE 1"/>
    <property type="match status" value="1"/>
</dbReference>
<keyword evidence="4" id="KW-1133">Transmembrane helix</keyword>
<name>A0A9N8EFF1_9STRA</name>
<accession>A0A9N8EFF1</accession>
<evidence type="ECO:0000313" key="5">
    <source>
        <dbReference type="EMBL" id="CAB9520097.1"/>
    </source>
</evidence>
<reference evidence="5" key="1">
    <citation type="submission" date="2020-06" db="EMBL/GenBank/DDBJ databases">
        <authorList>
            <consortium name="Plant Systems Biology data submission"/>
        </authorList>
    </citation>
    <scope>NUCLEOTIDE SEQUENCE</scope>
    <source>
        <strain evidence="5">D6</strain>
    </source>
</reference>
<dbReference type="InterPro" id="IPR052595">
    <property type="entry name" value="LRRC69/RLP"/>
</dbReference>
<keyword evidence="5" id="KW-0418">Kinase</keyword>
<evidence type="ECO:0000256" key="4">
    <source>
        <dbReference type="SAM" id="Phobius"/>
    </source>
</evidence>
<keyword evidence="4" id="KW-0812">Transmembrane</keyword>
<proteinExistence type="predicted"/>
<dbReference type="Pfam" id="PF00560">
    <property type="entry name" value="LRR_1"/>
    <property type="match status" value="1"/>
</dbReference>
<keyword evidence="5" id="KW-0808">Transferase</keyword>
<feature type="region of interest" description="Disordered" evidence="3">
    <location>
        <begin position="122"/>
        <end position="148"/>
    </location>
</feature>
<feature type="transmembrane region" description="Helical" evidence="4">
    <location>
        <begin position="276"/>
        <end position="301"/>
    </location>
</feature>
<dbReference type="SUPFAM" id="SSF52058">
    <property type="entry name" value="L domain-like"/>
    <property type="match status" value="1"/>
</dbReference>
<dbReference type="InterPro" id="IPR032675">
    <property type="entry name" value="LRR_dom_sf"/>
</dbReference>
<sequence>MDNKSTDNNEDPPQEEATLASMEVESTVVDTQVFVDGSSELVLSNLVLDPQSQKEKEVDTCSTDETLNLLEVESSINSSLVDDDTVLVQGTDDLAISKLVNMSSSHQQEVSISALEEPTDSKVVPPELFDDTTDNMEKKTDPAGTTPDVTMEVGIAVAPKYQEQDKKETKVNEAVHVAPVQPPPPPPPPAQPTVLVRMGRSQVEVHPGAYAVAPTGAPDTVSLDLEQAVPREQAVPQDQPALEDGLPVANQVADYSDLPVAALEAGHERQQKKIDVASTVVAALLYMMCLVGVIIVIVLIMRSSGTEEGTNQNSPFELQTMAPSSLPDETLNLSSHELLILQALPNYTLEELSETDASLSLAYEWLVQDLEHNNYTLTSRLKQRFALAALFHAMNGEDWLVNDHWLNHSVHECFWFSQSEFLDYPDPMAHVEVMHPNPCEMPPEQINGSRGVDIQHGPYQHIWLHSNTLGGSIPPGLYWLTDLRSISLYNNQDLGGTISSRIGKLSKLEAFQMGGTMLSGTLPTELGLLSDSIFSIAVVGGQLEGPLPSELGLLDRLHVLVLDGNKLAGSVPPELGDASHLKWLYLSKNSFTGSFPVFLTSARLEQLLLEWNQFSGTLPTEIGQFSDMGRLVVRGNHFTGTIPTEFGQLSGLSYFNAEANGLTGSIPTEVGQIASLWIFEPSSNALTGTIPAELEQIHPLLSLDLRENLLSGSIPQGLSQDLMYLDLTNNTC</sequence>
<dbReference type="Proteomes" id="UP001153069">
    <property type="component" value="Unassembled WGS sequence"/>
</dbReference>